<dbReference type="AlphaFoldDB" id="M1IVG1"/>
<dbReference type="PANTHER" id="PTHR42789">
    <property type="entry name" value="D-ISOMER SPECIFIC 2-HYDROXYACID DEHYDROGENASE FAMILY PROTEIN (AFU_ORTHOLOGUE AFUA_6G10090)"/>
    <property type="match status" value="1"/>
</dbReference>
<dbReference type="SMART" id="SM00997">
    <property type="entry name" value="AdoHcyase_NAD"/>
    <property type="match status" value="1"/>
</dbReference>
<dbReference type="GO" id="GO:0047545">
    <property type="term" value="F:(S)-2-hydroxyglutarate dehydrogenase activity"/>
    <property type="evidence" value="ECO:0007669"/>
    <property type="project" value="UniProtKB-ARBA"/>
</dbReference>
<dbReference type="SUPFAM" id="SSF52283">
    <property type="entry name" value="Formate/glycerate dehydrogenase catalytic domain-like"/>
    <property type="match status" value="1"/>
</dbReference>
<evidence type="ECO:0000256" key="1">
    <source>
        <dbReference type="ARBA" id="ARBA00005854"/>
    </source>
</evidence>
<evidence type="ECO:0000256" key="4">
    <source>
        <dbReference type="ARBA" id="ARBA00023027"/>
    </source>
</evidence>
<evidence type="ECO:0000256" key="5">
    <source>
        <dbReference type="RuleBase" id="RU003719"/>
    </source>
</evidence>
<organism evidence="8">
    <name type="scientific">Sulfolobus acidocaldarius N8</name>
    <dbReference type="NCBI Taxonomy" id="1028566"/>
    <lineage>
        <taxon>Archaea</taxon>
        <taxon>Thermoproteota</taxon>
        <taxon>Thermoprotei</taxon>
        <taxon>Sulfolobales</taxon>
        <taxon>Sulfolobaceae</taxon>
        <taxon>Sulfolobus</taxon>
    </lineage>
</organism>
<reference evidence="7 8" key="1">
    <citation type="journal article" date="2012" name="ISME J.">
        <title>Genomic evidence of rapid, global-scale gene flow in a Sulfolobus species.</title>
        <authorList>
            <person name="Mao D."/>
            <person name="Grogan D."/>
        </authorList>
    </citation>
    <scope>NUCLEOTIDE SEQUENCE [LARGE SCALE GENOMIC DNA]</scope>
    <source>
        <strain evidence="7 8">N8</strain>
    </source>
</reference>
<sequence length="315" mass="35354">MGGKTMQVKILITDPISEILINKLTKYNIKIDYRPDISKEELQKIIYDYDVIVVRSRTRVDKELIEKGKKLKVIARAGIGVDNIDTEEAEKRNIRVVYAPGTSTDSAAELTIGLMIAAARNLYNAINLAKTGVFKKIEGVELAGKTIGIIGFGRIGSKVATVANALGMKVLAYDILDIKERALKMGAEPCTLDDMLPRADIITLHVTVGKETKYILDREQFEKMKNNVIIVNTSRAAVVNGKILLEFIRKGKIFAYATDVFWNEPPKEEWEYELLRHERVIVTPHIGAQTKEAQDRVAEVTAQNLINVMKEMRLI</sequence>
<dbReference type="HOGENOM" id="CLU_019796_1_3_2"/>
<dbReference type="PANTHER" id="PTHR42789:SF1">
    <property type="entry name" value="D-ISOMER SPECIFIC 2-HYDROXYACID DEHYDROGENASE FAMILY PROTEIN (AFU_ORTHOLOGUE AFUA_6G10090)"/>
    <property type="match status" value="1"/>
</dbReference>
<dbReference type="InterPro" id="IPR050857">
    <property type="entry name" value="D-2-hydroxyacid_DH"/>
</dbReference>
<dbReference type="PATRIC" id="fig|1028566.6.peg.1312"/>
<dbReference type="InterPro" id="IPR029752">
    <property type="entry name" value="D-isomer_DH_CS1"/>
</dbReference>
<name>M1IVG1_9CREN</name>
<proteinExistence type="inferred from homology"/>
<protein>
    <submittedName>
        <fullName evidence="7">D-isomer specific 2-hydroxyacid dehydrogenase</fullName>
    </submittedName>
</protein>
<dbReference type="EMBL" id="CP002817">
    <property type="protein sequence ID" value="AGE71299.1"/>
    <property type="molecule type" value="Genomic_DNA"/>
</dbReference>
<comment type="similarity">
    <text evidence="1 5">Belongs to the D-isomer specific 2-hydroxyacid dehydrogenase family.</text>
</comment>
<evidence type="ECO:0000313" key="7">
    <source>
        <dbReference type="EMBL" id="AGE71299.1"/>
    </source>
</evidence>
<dbReference type="InterPro" id="IPR006139">
    <property type="entry name" value="D-isomer_2_OHA_DH_cat_dom"/>
</dbReference>
<accession>M1IVG1</accession>
<dbReference type="Proteomes" id="UP000011281">
    <property type="component" value="Chromosome"/>
</dbReference>
<dbReference type="Pfam" id="PF02826">
    <property type="entry name" value="2-Hacid_dh_C"/>
    <property type="match status" value="1"/>
</dbReference>
<evidence type="ECO:0000259" key="6">
    <source>
        <dbReference type="SMART" id="SM00997"/>
    </source>
</evidence>
<dbReference type="SUPFAM" id="SSF51735">
    <property type="entry name" value="NAD(P)-binding Rossmann-fold domains"/>
    <property type="match status" value="1"/>
</dbReference>
<dbReference type="InterPro" id="IPR006140">
    <property type="entry name" value="D-isomer_DH_NAD-bd"/>
</dbReference>
<dbReference type="FunFam" id="3.40.50.720:FF:000041">
    <property type="entry name" value="D-3-phosphoglycerate dehydrogenase"/>
    <property type="match status" value="1"/>
</dbReference>
<dbReference type="GO" id="GO:0004617">
    <property type="term" value="F:phosphoglycerate dehydrogenase activity"/>
    <property type="evidence" value="ECO:0007669"/>
    <property type="project" value="UniProtKB-ARBA"/>
</dbReference>
<keyword evidence="2" id="KW-0028">Amino-acid biosynthesis</keyword>
<dbReference type="PROSITE" id="PS00065">
    <property type="entry name" value="D_2_HYDROXYACID_DH_1"/>
    <property type="match status" value="1"/>
</dbReference>
<evidence type="ECO:0000256" key="3">
    <source>
        <dbReference type="ARBA" id="ARBA00023002"/>
    </source>
</evidence>
<dbReference type="GO" id="GO:0051287">
    <property type="term" value="F:NAD binding"/>
    <property type="evidence" value="ECO:0007669"/>
    <property type="project" value="InterPro"/>
</dbReference>
<keyword evidence="3 5" id="KW-0560">Oxidoreductase</keyword>
<evidence type="ECO:0000313" key="8">
    <source>
        <dbReference type="Proteomes" id="UP000011281"/>
    </source>
</evidence>
<dbReference type="InterPro" id="IPR036291">
    <property type="entry name" value="NAD(P)-bd_dom_sf"/>
</dbReference>
<dbReference type="GO" id="GO:0006564">
    <property type="term" value="P:L-serine biosynthetic process"/>
    <property type="evidence" value="ECO:0007669"/>
    <property type="project" value="UniProtKB-ARBA"/>
</dbReference>
<dbReference type="Gene3D" id="3.40.50.720">
    <property type="entry name" value="NAD(P)-binding Rossmann-like Domain"/>
    <property type="match status" value="2"/>
</dbReference>
<keyword evidence="4" id="KW-0520">NAD</keyword>
<dbReference type="KEGG" id="sacn:SacN8_06670"/>
<feature type="domain" description="S-adenosyl-L-homocysteine hydrolase NAD binding" evidence="6">
    <location>
        <begin position="121"/>
        <end position="310"/>
    </location>
</feature>
<dbReference type="InterPro" id="IPR015878">
    <property type="entry name" value="Ado_hCys_hydrolase_NAD-bd"/>
</dbReference>
<dbReference type="Pfam" id="PF00389">
    <property type="entry name" value="2-Hacid_dh"/>
    <property type="match status" value="1"/>
</dbReference>
<gene>
    <name evidence="7" type="ORF">SacN8_06670</name>
</gene>
<evidence type="ECO:0000256" key="2">
    <source>
        <dbReference type="ARBA" id="ARBA00022605"/>
    </source>
</evidence>